<dbReference type="Proteomes" id="UP000623307">
    <property type="component" value="Chromosome 1"/>
</dbReference>
<evidence type="ECO:0000256" key="1">
    <source>
        <dbReference type="SAM" id="MobiDB-lite"/>
    </source>
</evidence>
<reference evidence="4 5" key="1">
    <citation type="submission" date="2018-01" db="EMBL/GenBank/DDBJ databases">
        <authorList>
            <person name="Clerissi C."/>
        </authorList>
    </citation>
    <scope>NUCLEOTIDE SEQUENCE [LARGE SCALE GENOMIC DNA]</scope>
    <source>
        <strain evidence="4">Cupriavidus oxalaticus LMG 2235</strain>
        <plasmid evidence="5">co2235_mp</plasmid>
    </source>
</reference>
<dbReference type="GeneID" id="303488887"/>
<dbReference type="Gene3D" id="2.115.10.20">
    <property type="entry name" value="Glycosyl hydrolase domain, family 43"/>
    <property type="match status" value="1"/>
</dbReference>
<dbReference type="SUPFAM" id="SSF75005">
    <property type="entry name" value="Arabinanase/levansucrase/invertase"/>
    <property type="match status" value="1"/>
</dbReference>
<dbReference type="EMBL" id="OGUS01000144">
    <property type="protein sequence ID" value="SPC24988.1"/>
    <property type="molecule type" value="Genomic_DNA"/>
</dbReference>
<dbReference type="Pfam" id="PF24793">
    <property type="entry name" value="GINT1_N"/>
    <property type="match status" value="1"/>
</dbReference>
<evidence type="ECO:0000313" key="4">
    <source>
        <dbReference type="EMBL" id="SPC24988.1"/>
    </source>
</evidence>
<keyword evidence="6" id="KW-1185">Reference proteome</keyword>
<gene>
    <name evidence="4" type="ORF">CO2235_MP90078</name>
    <name evidence="3" type="ORF">JTE92_05115</name>
</gene>
<name>A0A976BKW5_9BURK</name>
<dbReference type="Proteomes" id="UP000256862">
    <property type="component" value="Plasmid CO2235_mp"/>
</dbReference>
<dbReference type="RefSeq" id="WP_116386943.1">
    <property type="nucleotide sequence ID" value="NZ_CP069809.1"/>
</dbReference>
<dbReference type="InterPro" id="IPR023296">
    <property type="entry name" value="Glyco_hydro_beta-prop_sf"/>
</dbReference>
<evidence type="ECO:0000313" key="5">
    <source>
        <dbReference type="Proteomes" id="UP000256862"/>
    </source>
</evidence>
<feature type="domain" description="Glucosamine inositolphosphorylceramide transferase 1 N-terminal" evidence="2">
    <location>
        <begin position="327"/>
        <end position="477"/>
    </location>
</feature>
<feature type="region of interest" description="Disordered" evidence="1">
    <location>
        <begin position="73"/>
        <end position="93"/>
    </location>
</feature>
<dbReference type="OrthoDB" id="8950947at2"/>
<dbReference type="AlphaFoldDB" id="A0A976BKW5"/>
<protein>
    <recommendedName>
        <fullName evidence="2">Glucosamine inositolphosphorylceramide transferase 1 N-terminal domain-containing protein</fullName>
    </recommendedName>
</protein>
<geneLocation type="plasmid" evidence="5">
    <name>co2235_mp</name>
</geneLocation>
<dbReference type="EMBL" id="CP069811">
    <property type="protein sequence ID" value="QRQ92288.1"/>
    <property type="molecule type" value="Genomic_DNA"/>
</dbReference>
<evidence type="ECO:0000259" key="2">
    <source>
        <dbReference type="Pfam" id="PF24793"/>
    </source>
</evidence>
<organism evidence="4 5">
    <name type="scientific">Cupriavidus oxalaticus</name>
    <dbReference type="NCBI Taxonomy" id="96344"/>
    <lineage>
        <taxon>Bacteria</taxon>
        <taxon>Pseudomonadati</taxon>
        <taxon>Pseudomonadota</taxon>
        <taxon>Betaproteobacteria</taxon>
        <taxon>Burkholderiales</taxon>
        <taxon>Burkholderiaceae</taxon>
        <taxon>Cupriavidus</taxon>
    </lineage>
</organism>
<evidence type="ECO:0000313" key="3">
    <source>
        <dbReference type="EMBL" id="QRQ92288.1"/>
    </source>
</evidence>
<reference evidence="3 6" key="2">
    <citation type="submission" date="2021-02" db="EMBL/GenBank/DDBJ databases">
        <title>Complete Genome Sequence of Cupriavidus oxalaticus Strain Ox1, a Soil Oxalate-Degrading Species.</title>
        <authorList>
            <person name="Palmieri F."/>
            <person name="Udriet P."/>
            <person name="Deuasquier M."/>
            <person name="Beaudoing E."/>
            <person name="Johnson S.L."/>
            <person name="Davenport K.W."/>
            <person name="Chain P.S."/>
            <person name="Bindschedler S."/>
            <person name="Junier P."/>
        </authorList>
    </citation>
    <scope>NUCLEOTIDE SEQUENCE [LARGE SCALE GENOMIC DNA]</scope>
    <source>
        <strain evidence="3 6">Ox1</strain>
    </source>
</reference>
<dbReference type="InterPro" id="IPR056442">
    <property type="entry name" value="GINT1_N"/>
</dbReference>
<accession>A0A976BKW5</accession>
<sequence length="550" mass="61223">MQEIATEIDVMHTESDLVREPTTGNTRSVSQVSGAAVLPLIVFVLKSRDPASWEHELVNRIQASGICETLVWQPEPSNGSGTRPTRPGRADPAARLREVTAIVDLTGRLGAHCQGHAVEGVWRICDRRGVVLGEEHHGLETIAAGVGIHLHLVASTSSGTTLIDKAGAFACPGECVSVQRLCSYAATLLLSAVREIAALGTLEPRPAWKPDGKRASLLQRMMWKLRELGHRLLRLLKGCLLVDYWMVGIVDMRLTEAMRSQHLPIRWIGKRKGSRYWADPFGVPGSKDEIYCEEFDLKRNVGRIVRLKLDGSVEPDLPEHVDLGLAGHLSYPYLFPHEGALYCVAESAQSRRCVLNRLDEGGRWAQVAVLLDDAEVADPTIFRHQGYFWLAYTDVSLGAFDNLCLRYASDLLGPWHAHPQNPVKFDHQSSRSAGAVVKDGDQLLRVAQVCKSGYGQAIAVNRILHCTPHLYREEVIRIVSPERDRLNPRGIHTMSAWGDRTLVDGKHSVINYWVLRRRIMSRIALAAQRLLCLGIYPHCNEPLLHFVLDV</sequence>
<evidence type="ECO:0000313" key="6">
    <source>
        <dbReference type="Proteomes" id="UP000623307"/>
    </source>
</evidence>
<proteinExistence type="predicted"/>